<keyword evidence="1" id="KW-1133">Transmembrane helix</keyword>
<sequence>MLGRRAVSAIVGIISACTLFMLLIACCIVHYRRYLTRKAHTYVTAAQADNERLNEPTDIEQTRMTHRTAHNQIPDSPPTYSEAVRRLSDGYIFSFVENIMLENNLCRWFCVLFIVSFLFTTCTDGKGGFGRGGVRGGSKGGSFGSSSSFNRGNSYGSYNKMNKPSSGSGFRKNAMSFGAGALGGVAAYSIMSSMSRSYVPGHYASGYGTGAVCTNNEDYNGTKFGQFRCPLEGFPYDAKYCCGEYGKHYCCAPEGRSNRGGFNLFWLCIIIAIVIIAVVVFAKRRRQSSKDIIMVPVEPPMDEQQHGFFPPPPPMSYPPNVNPYAVPPQNFNGTYTPYPPQQMPYPPNQQPYNPYQVKEAAPPAYNDAMQYNQGMPGNKPM</sequence>
<feature type="transmembrane region" description="Helical" evidence="1">
    <location>
        <begin position="173"/>
        <end position="191"/>
    </location>
</feature>
<feature type="transmembrane region" description="Helical" evidence="1">
    <location>
        <begin position="6"/>
        <end position="31"/>
    </location>
</feature>
<feature type="domain" description="Shisa N-terminal" evidence="2">
    <location>
        <begin position="211"/>
        <end position="254"/>
    </location>
</feature>
<dbReference type="Proteomes" id="UP000663852">
    <property type="component" value="Unassembled WGS sequence"/>
</dbReference>
<name>A0A813ZSB5_ADIRI</name>
<evidence type="ECO:0000313" key="4">
    <source>
        <dbReference type="Proteomes" id="UP000663852"/>
    </source>
</evidence>
<protein>
    <recommendedName>
        <fullName evidence="2">Shisa N-terminal domain-containing protein</fullName>
    </recommendedName>
</protein>
<proteinExistence type="predicted"/>
<dbReference type="EMBL" id="CAJNOJ010000033">
    <property type="protein sequence ID" value="CAF0901939.1"/>
    <property type="molecule type" value="Genomic_DNA"/>
</dbReference>
<evidence type="ECO:0000313" key="3">
    <source>
        <dbReference type="EMBL" id="CAF0901939.1"/>
    </source>
</evidence>
<evidence type="ECO:0000256" key="1">
    <source>
        <dbReference type="SAM" id="Phobius"/>
    </source>
</evidence>
<gene>
    <name evidence="3" type="ORF">EDS130_LOCUS9826</name>
</gene>
<accession>A0A813ZSB5</accession>
<dbReference type="InterPro" id="IPR053891">
    <property type="entry name" value="Shisa_N"/>
</dbReference>
<keyword evidence="1" id="KW-0472">Membrane</keyword>
<evidence type="ECO:0000259" key="2">
    <source>
        <dbReference type="Pfam" id="PF13908"/>
    </source>
</evidence>
<feature type="transmembrane region" description="Helical" evidence="1">
    <location>
        <begin position="264"/>
        <end position="282"/>
    </location>
</feature>
<dbReference type="PROSITE" id="PS51257">
    <property type="entry name" value="PROKAR_LIPOPROTEIN"/>
    <property type="match status" value="1"/>
</dbReference>
<dbReference type="Pfam" id="PF13908">
    <property type="entry name" value="Shisa_N"/>
    <property type="match status" value="1"/>
</dbReference>
<keyword evidence="1" id="KW-0812">Transmembrane</keyword>
<organism evidence="3 4">
    <name type="scientific">Adineta ricciae</name>
    <name type="common">Rotifer</name>
    <dbReference type="NCBI Taxonomy" id="249248"/>
    <lineage>
        <taxon>Eukaryota</taxon>
        <taxon>Metazoa</taxon>
        <taxon>Spiralia</taxon>
        <taxon>Gnathifera</taxon>
        <taxon>Rotifera</taxon>
        <taxon>Eurotatoria</taxon>
        <taxon>Bdelloidea</taxon>
        <taxon>Adinetida</taxon>
        <taxon>Adinetidae</taxon>
        <taxon>Adineta</taxon>
    </lineage>
</organism>
<reference evidence="3" key="1">
    <citation type="submission" date="2021-02" db="EMBL/GenBank/DDBJ databases">
        <authorList>
            <person name="Nowell W R."/>
        </authorList>
    </citation>
    <scope>NUCLEOTIDE SEQUENCE</scope>
</reference>
<comment type="caution">
    <text evidence="3">The sequence shown here is derived from an EMBL/GenBank/DDBJ whole genome shotgun (WGS) entry which is preliminary data.</text>
</comment>
<dbReference type="AlphaFoldDB" id="A0A813ZSB5"/>
<dbReference type="OrthoDB" id="10058010at2759"/>